<evidence type="ECO:0000313" key="2">
    <source>
        <dbReference type="EMBL" id="GIH21360.1"/>
    </source>
</evidence>
<dbReference type="InterPro" id="IPR022104">
    <property type="entry name" value="DUF3644"/>
</dbReference>
<dbReference type="Proteomes" id="UP000642748">
    <property type="component" value="Unassembled WGS sequence"/>
</dbReference>
<accession>A0A8J3R1P1</accession>
<organism evidence="2 3">
    <name type="scientific">Rugosimonospora africana</name>
    <dbReference type="NCBI Taxonomy" id="556532"/>
    <lineage>
        <taxon>Bacteria</taxon>
        <taxon>Bacillati</taxon>
        <taxon>Actinomycetota</taxon>
        <taxon>Actinomycetes</taxon>
        <taxon>Micromonosporales</taxon>
        <taxon>Micromonosporaceae</taxon>
        <taxon>Rugosimonospora</taxon>
    </lineage>
</organism>
<dbReference type="EMBL" id="BONZ01000125">
    <property type="protein sequence ID" value="GIH21360.1"/>
    <property type="molecule type" value="Genomic_DNA"/>
</dbReference>
<evidence type="ECO:0000313" key="3">
    <source>
        <dbReference type="Proteomes" id="UP000642748"/>
    </source>
</evidence>
<comment type="caution">
    <text evidence="2">The sequence shown here is derived from an EMBL/GenBank/DDBJ whole genome shotgun (WGS) entry which is preliminary data.</text>
</comment>
<dbReference type="Pfam" id="PF12358">
    <property type="entry name" value="DUF3644"/>
    <property type="match status" value="1"/>
</dbReference>
<dbReference type="RefSeq" id="WP_203924741.1">
    <property type="nucleotide sequence ID" value="NZ_BONZ01000125.1"/>
</dbReference>
<dbReference type="AlphaFoldDB" id="A0A8J3R1P1"/>
<feature type="domain" description="DUF3644" evidence="1">
    <location>
        <begin position="11"/>
        <end position="189"/>
    </location>
</feature>
<reference evidence="2" key="1">
    <citation type="submission" date="2021-01" db="EMBL/GenBank/DDBJ databases">
        <title>Whole genome shotgun sequence of Rugosimonospora africana NBRC 104875.</title>
        <authorList>
            <person name="Komaki H."/>
            <person name="Tamura T."/>
        </authorList>
    </citation>
    <scope>NUCLEOTIDE SEQUENCE</scope>
    <source>
        <strain evidence="2">NBRC 104875</strain>
    </source>
</reference>
<sequence length="352" mass="40408">MAPRPRWHYTLNAAQAEALTAVEIYNSPTSLRPLEGFLVHMHVAWLYLLHATFDKAKTPYHYKDPKTGRYIKVDGEKKSWELQKCIETRWPSAKEPVRQNLELTVQLRNKIEHRFERGLMVAASGFAQSLIMNFEAELVGSFGVAYSIADRVHIPVALSTFSREGAAAMASSQLLLPQRLRDFFIDYRTRLDEGVLNDQAFEMRIEIVQKRSPKSEADLAVSFVREDDLTSEELNAYKELERVGRVILRDKDRDVANFGWMKPSAASAAIQARLAVRFSPSAEFPRAWRYYKVRPNKTGLGKQRSKTIGKYCRYDEAHDDYLYSQEYVDFIVSELSDAAAFQSVIGWLPKQL</sequence>
<keyword evidence="3" id="KW-1185">Reference proteome</keyword>
<name>A0A8J3R1P1_9ACTN</name>
<proteinExistence type="predicted"/>
<protein>
    <recommendedName>
        <fullName evidence="1">DUF3644 domain-containing protein</fullName>
    </recommendedName>
</protein>
<evidence type="ECO:0000259" key="1">
    <source>
        <dbReference type="Pfam" id="PF12358"/>
    </source>
</evidence>
<gene>
    <name evidence="2" type="ORF">Raf01_95320</name>
</gene>